<sequence>SRDPEQIRCNPAITHQHINKYRNYCPEKCDNCRHLMQKTSVIVAESGKSCREDFEITCHGDHIALCFWSGSRGNRIVVQVVNGEIHVTTDRKTWQESLRSVFQRNWKSLLGTFLCVAGGAMITFGSAVPGLPVVGGGLTTLGVALLKGNSNNAITDGKTYQITEK</sequence>
<comment type="caution">
    <text evidence="1">The sequence shown here is derived from an EMBL/GenBank/DDBJ whole genome shotgun (WGS) entry which is preliminary data.</text>
</comment>
<feature type="non-terminal residue" evidence="1">
    <location>
        <position position="1"/>
    </location>
</feature>
<dbReference type="AlphaFoldDB" id="A0A7D9EAE7"/>
<accession>A0A7D9EAE7</accession>
<reference evidence="1" key="1">
    <citation type="submission" date="2020-04" db="EMBL/GenBank/DDBJ databases">
        <authorList>
            <person name="Alioto T."/>
            <person name="Alioto T."/>
            <person name="Gomez Garrido J."/>
        </authorList>
    </citation>
    <scope>NUCLEOTIDE SEQUENCE</scope>
    <source>
        <strain evidence="1">A484AB</strain>
    </source>
</reference>
<proteinExistence type="predicted"/>
<organism evidence="1 2">
    <name type="scientific">Paramuricea clavata</name>
    <name type="common">Red gorgonian</name>
    <name type="synonym">Violescent sea-whip</name>
    <dbReference type="NCBI Taxonomy" id="317549"/>
    <lineage>
        <taxon>Eukaryota</taxon>
        <taxon>Metazoa</taxon>
        <taxon>Cnidaria</taxon>
        <taxon>Anthozoa</taxon>
        <taxon>Octocorallia</taxon>
        <taxon>Malacalcyonacea</taxon>
        <taxon>Plexauridae</taxon>
        <taxon>Paramuricea</taxon>
    </lineage>
</organism>
<gene>
    <name evidence="1" type="ORF">PACLA_8A036174</name>
</gene>
<keyword evidence="2" id="KW-1185">Reference proteome</keyword>
<evidence type="ECO:0000313" key="2">
    <source>
        <dbReference type="Proteomes" id="UP001152795"/>
    </source>
</evidence>
<dbReference type="OrthoDB" id="10582659at2759"/>
<dbReference type="Proteomes" id="UP001152795">
    <property type="component" value="Unassembled WGS sequence"/>
</dbReference>
<evidence type="ECO:0000313" key="1">
    <source>
        <dbReference type="EMBL" id="CAB4004424.1"/>
    </source>
</evidence>
<dbReference type="EMBL" id="CACRXK020004903">
    <property type="protein sequence ID" value="CAB4004424.1"/>
    <property type="molecule type" value="Genomic_DNA"/>
</dbReference>
<protein>
    <submittedName>
        <fullName evidence="1">Uncharacterized protein</fullName>
    </submittedName>
</protein>
<name>A0A7D9EAE7_PARCT</name>